<dbReference type="PANTHER" id="PTHR38926">
    <property type="entry name" value="F-BOX DOMAIN CONTAINING PROTEIN, EXPRESSED"/>
    <property type="match status" value="1"/>
</dbReference>
<reference evidence="2" key="2">
    <citation type="submission" date="2022-10" db="EMBL/GenBank/DDBJ databases">
        <authorList>
            <consortium name="ENA_rothamsted_submissions"/>
            <consortium name="culmorum"/>
            <person name="King R."/>
        </authorList>
    </citation>
    <scope>NUCLEOTIDE SEQUENCE</scope>
</reference>
<evidence type="ECO:0000313" key="2">
    <source>
        <dbReference type="EMBL" id="CAG9809349.1"/>
    </source>
</evidence>
<accession>A0A9N9S5J3</accession>
<evidence type="ECO:0000259" key="1">
    <source>
        <dbReference type="Pfam" id="PF12937"/>
    </source>
</evidence>
<dbReference type="Proteomes" id="UP001153620">
    <property type="component" value="Chromosome 3"/>
</dbReference>
<reference evidence="2" key="1">
    <citation type="submission" date="2022-01" db="EMBL/GenBank/DDBJ databases">
        <authorList>
            <person name="King R."/>
        </authorList>
    </citation>
    <scope>NUCLEOTIDE SEQUENCE</scope>
</reference>
<dbReference type="InterPro" id="IPR036047">
    <property type="entry name" value="F-box-like_dom_sf"/>
</dbReference>
<dbReference type="InterPro" id="IPR032675">
    <property type="entry name" value="LRR_dom_sf"/>
</dbReference>
<dbReference type="Pfam" id="PF12937">
    <property type="entry name" value="F-box-like"/>
    <property type="match status" value="1"/>
</dbReference>
<evidence type="ECO:0000313" key="3">
    <source>
        <dbReference type="Proteomes" id="UP001153620"/>
    </source>
</evidence>
<keyword evidence="3" id="KW-1185">Reference proteome</keyword>
<protein>
    <recommendedName>
        <fullName evidence="1">F-box domain-containing protein</fullName>
    </recommendedName>
</protein>
<sequence length="383" mass="44103">MDNLPIELLIYIFNYVPNHIISISQVCRYFNSIATEQIRKTAINFHRESEKQIENVSKHLESFKGLKSLDVKLGFDVNIAEKADFCAIHSNKITQLILSDFSFLNPFFDKLNVNYSNLDTLIIENSDLTSSSDDLPNFILKSCNNLKNLKISGCSGLEIDSLNAIGQNLCNTKIEKLELHPTYSYFDMSTQNNRDESWTIENLNTLSVRSKLVVMKKNFVRNMLGNKRTFPNMRKLELIAELNFGNNFISVLTQQFPNLECLSIGKGVMDVHNQDFTTICNQYKSLRVLEFHFIHQDEPLDLRYLQINQCITKLTIGLTKDISHADLQKISKNLPNLTHLSVILYYLIPSNKNYLEQLIKAFSNVKQICFSHIGMLEKIKIML</sequence>
<dbReference type="InterPro" id="IPR001810">
    <property type="entry name" value="F-box_dom"/>
</dbReference>
<proteinExistence type="predicted"/>
<dbReference type="OrthoDB" id="7787903at2759"/>
<feature type="domain" description="F-box" evidence="1">
    <location>
        <begin position="1"/>
        <end position="35"/>
    </location>
</feature>
<dbReference type="AlphaFoldDB" id="A0A9N9S5J3"/>
<dbReference type="Gene3D" id="3.80.10.10">
    <property type="entry name" value="Ribonuclease Inhibitor"/>
    <property type="match status" value="2"/>
</dbReference>
<dbReference type="SUPFAM" id="SSF81383">
    <property type="entry name" value="F-box domain"/>
    <property type="match status" value="1"/>
</dbReference>
<gene>
    <name evidence="2" type="ORF">CHIRRI_LOCUS12176</name>
</gene>
<dbReference type="EMBL" id="OU895879">
    <property type="protein sequence ID" value="CAG9809349.1"/>
    <property type="molecule type" value="Genomic_DNA"/>
</dbReference>
<organism evidence="2 3">
    <name type="scientific">Chironomus riparius</name>
    <dbReference type="NCBI Taxonomy" id="315576"/>
    <lineage>
        <taxon>Eukaryota</taxon>
        <taxon>Metazoa</taxon>
        <taxon>Ecdysozoa</taxon>
        <taxon>Arthropoda</taxon>
        <taxon>Hexapoda</taxon>
        <taxon>Insecta</taxon>
        <taxon>Pterygota</taxon>
        <taxon>Neoptera</taxon>
        <taxon>Endopterygota</taxon>
        <taxon>Diptera</taxon>
        <taxon>Nematocera</taxon>
        <taxon>Chironomoidea</taxon>
        <taxon>Chironomidae</taxon>
        <taxon>Chironominae</taxon>
        <taxon>Chironomus</taxon>
    </lineage>
</organism>
<name>A0A9N9S5J3_9DIPT</name>
<dbReference type="SUPFAM" id="SSF52047">
    <property type="entry name" value="RNI-like"/>
    <property type="match status" value="1"/>
</dbReference>
<dbReference type="CDD" id="cd09917">
    <property type="entry name" value="F-box_SF"/>
    <property type="match status" value="1"/>
</dbReference>
<dbReference type="PANTHER" id="PTHR38926:SF5">
    <property type="entry name" value="F-BOX AND LEUCINE-RICH REPEAT PROTEIN 6"/>
    <property type="match status" value="1"/>
</dbReference>